<dbReference type="KEGG" id="bsol:FSW04_17080"/>
<feature type="region of interest" description="Disordered" evidence="1">
    <location>
        <begin position="43"/>
        <end position="75"/>
    </location>
</feature>
<protein>
    <submittedName>
        <fullName evidence="2">Uncharacterized protein</fullName>
    </submittedName>
</protein>
<gene>
    <name evidence="2" type="ORF">FSW04_17080</name>
</gene>
<evidence type="ECO:0000313" key="2">
    <source>
        <dbReference type="EMBL" id="QEC49120.1"/>
    </source>
</evidence>
<feature type="compositionally biased region" description="Low complexity" evidence="1">
    <location>
        <begin position="43"/>
        <end position="53"/>
    </location>
</feature>
<evidence type="ECO:0000313" key="3">
    <source>
        <dbReference type="Proteomes" id="UP000321805"/>
    </source>
</evidence>
<proteinExistence type="predicted"/>
<dbReference type="EMBL" id="CP042430">
    <property type="protein sequence ID" value="QEC49120.1"/>
    <property type="molecule type" value="Genomic_DNA"/>
</dbReference>
<sequence length="75" mass="8371">MTWKLHDPQHRAVITPFASRQEAERWRDAHGLDGLFAVAQDAEAVPPAAGRPRPATPRRGHTAAAARERRRRPAC</sequence>
<dbReference type="Proteomes" id="UP000321805">
    <property type="component" value="Chromosome"/>
</dbReference>
<keyword evidence="3" id="KW-1185">Reference proteome</keyword>
<evidence type="ECO:0000256" key="1">
    <source>
        <dbReference type="SAM" id="MobiDB-lite"/>
    </source>
</evidence>
<name>A0A5B8U7X9_9ACTN</name>
<organism evidence="2 3">
    <name type="scientific">Baekduia soli</name>
    <dbReference type="NCBI Taxonomy" id="496014"/>
    <lineage>
        <taxon>Bacteria</taxon>
        <taxon>Bacillati</taxon>
        <taxon>Actinomycetota</taxon>
        <taxon>Thermoleophilia</taxon>
        <taxon>Solirubrobacterales</taxon>
        <taxon>Baekduiaceae</taxon>
        <taxon>Baekduia</taxon>
    </lineage>
</organism>
<dbReference type="RefSeq" id="WP_146921428.1">
    <property type="nucleotide sequence ID" value="NZ_CP042430.1"/>
</dbReference>
<dbReference type="AlphaFoldDB" id="A0A5B8U7X9"/>
<accession>A0A5B8U7X9</accession>
<reference evidence="2 3" key="1">
    <citation type="journal article" date="2018" name="J. Microbiol.">
        <title>Baekduia soli gen. nov., sp. nov., a novel bacterium isolated from the soil of Baekdu Mountain and proposal of a novel family name, Baekduiaceae fam. nov.</title>
        <authorList>
            <person name="An D.S."/>
            <person name="Siddiqi M.Z."/>
            <person name="Kim K.H."/>
            <person name="Yu H.S."/>
            <person name="Im W.T."/>
        </authorList>
    </citation>
    <scope>NUCLEOTIDE SEQUENCE [LARGE SCALE GENOMIC DNA]</scope>
    <source>
        <strain evidence="2 3">BR7-21</strain>
    </source>
</reference>